<evidence type="ECO:0000313" key="1">
    <source>
        <dbReference type="EMBL" id="CAG8478828.1"/>
    </source>
</evidence>
<accession>A0ACA9KLV0</accession>
<gene>
    <name evidence="1" type="ORF">SPELUC_LOCUS2033</name>
</gene>
<dbReference type="EMBL" id="CAJVPW010001242">
    <property type="protein sequence ID" value="CAG8478828.1"/>
    <property type="molecule type" value="Genomic_DNA"/>
</dbReference>
<proteinExistence type="predicted"/>
<protein>
    <submittedName>
        <fullName evidence="1">13456_t:CDS:1</fullName>
    </submittedName>
</protein>
<evidence type="ECO:0000313" key="2">
    <source>
        <dbReference type="Proteomes" id="UP000789366"/>
    </source>
</evidence>
<dbReference type="Proteomes" id="UP000789366">
    <property type="component" value="Unassembled WGS sequence"/>
</dbReference>
<sequence length="110" mass="12777">MTQKTLLANFKSTTFEFLAEELSKDKTCRCRRDVPRFIKLFVINCERKKTILNKSCKIQHRGLKAKTATWLSIADLNSLEDAIQDAHKIEAGEYYNKKDGRDEIHNNEVT</sequence>
<keyword evidence="2" id="KW-1185">Reference proteome</keyword>
<organism evidence="1 2">
    <name type="scientific">Cetraspora pellucida</name>
    <dbReference type="NCBI Taxonomy" id="1433469"/>
    <lineage>
        <taxon>Eukaryota</taxon>
        <taxon>Fungi</taxon>
        <taxon>Fungi incertae sedis</taxon>
        <taxon>Mucoromycota</taxon>
        <taxon>Glomeromycotina</taxon>
        <taxon>Glomeromycetes</taxon>
        <taxon>Diversisporales</taxon>
        <taxon>Gigasporaceae</taxon>
        <taxon>Cetraspora</taxon>
    </lineage>
</organism>
<name>A0ACA9KLV0_9GLOM</name>
<comment type="caution">
    <text evidence="1">The sequence shown here is derived from an EMBL/GenBank/DDBJ whole genome shotgun (WGS) entry which is preliminary data.</text>
</comment>
<reference evidence="1" key="1">
    <citation type="submission" date="2021-06" db="EMBL/GenBank/DDBJ databases">
        <authorList>
            <person name="Kallberg Y."/>
            <person name="Tangrot J."/>
            <person name="Rosling A."/>
        </authorList>
    </citation>
    <scope>NUCLEOTIDE SEQUENCE</scope>
    <source>
        <strain evidence="1">28 12/20/2015</strain>
    </source>
</reference>